<keyword evidence="4" id="KW-0472">Membrane</keyword>
<dbReference type="OrthoDB" id="9792139at2"/>
<dbReference type="Gene3D" id="1.25.40.390">
    <property type="match status" value="1"/>
</dbReference>
<dbReference type="SUPFAM" id="SSF48452">
    <property type="entry name" value="TPR-like"/>
    <property type="match status" value="1"/>
</dbReference>
<evidence type="ECO:0000259" key="6">
    <source>
        <dbReference type="Pfam" id="PF07980"/>
    </source>
</evidence>
<evidence type="ECO:0000313" key="8">
    <source>
        <dbReference type="EMBL" id="AWW31173.1"/>
    </source>
</evidence>
<evidence type="ECO:0000256" key="1">
    <source>
        <dbReference type="ARBA" id="ARBA00004442"/>
    </source>
</evidence>
<keyword evidence="3" id="KW-0732">Signal</keyword>
<proteinExistence type="inferred from homology"/>
<organism evidence="8 9">
    <name type="scientific">Echinicola strongylocentroti</name>
    <dbReference type="NCBI Taxonomy" id="1795355"/>
    <lineage>
        <taxon>Bacteria</taxon>
        <taxon>Pseudomonadati</taxon>
        <taxon>Bacteroidota</taxon>
        <taxon>Cytophagia</taxon>
        <taxon>Cytophagales</taxon>
        <taxon>Cyclobacteriaceae</taxon>
        <taxon>Echinicola</taxon>
    </lineage>
</organism>
<dbReference type="InterPro" id="IPR012944">
    <property type="entry name" value="SusD_RagB_dom"/>
</dbReference>
<feature type="domain" description="RagB/SusD" evidence="6">
    <location>
        <begin position="331"/>
        <end position="589"/>
    </location>
</feature>
<keyword evidence="9" id="KW-1185">Reference proteome</keyword>
<evidence type="ECO:0000256" key="5">
    <source>
        <dbReference type="ARBA" id="ARBA00023237"/>
    </source>
</evidence>
<comment type="similarity">
    <text evidence="2">Belongs to the SusD family.</text>
</comment>
<dbReference type="Pfam" id="PF14322">
    <property type="entry name" value="SusD-like_3"/>
    <property type="match status" value="1"/>
</dbReference>
<evidence type="ECO:0000256" key="2">
    <source>
        <dbReference type="ARBA" id="ARBA00006275"/>
    </source>
</evidence>
<evidence type="ECO:0000259" key="7">
    <source>
        <dbReference type="Pfam" id="PF14322"/>
    </source>
</evidence>
<reference evidence="8 9" key="1">
    <citation type="submission" date="2018-06" db="EMBL/GenBank/DDBJ databases">
        <title>Echinicola strongylocentroti sp. nov., isolated from a sea urchin Strongylocentrotus intermedius.</title>
        <authorList>
            <person name="Bae S.S."/>
        </authorList>
    </citation>
    <scope>NUCLEOTIDE SEQUENCE [LARGE SCALE GENOMIC DNA]</scope>
    <source>
        <strain evidence="8 9">MEBiC08714</strain>
    </source>
</reference>
<accession>A0A2Z4ILB7</accession>
<protein>
    <submittedName>
        <fullName evidence="8">RagB/SusD family nutrient uptake outer membrane protein</fullName>
    </submittedName>
</protein>
<dbReference type="EMBL" id="CP030041">
    <property type="protein sequence ID" value="AWW31173.1"/>
    <property type="molecule type" value="Genomic_DNA"/>
</dbReference>
<dbReference type="PROSITE" id="PS51257">
    <property type="entry name" value="PROKAR_LIPOPROTEIN"/>
    <property type="match status" value="1"/>
</dbReference>
<dbReference type="Proteomes" id="UP000248688">
    <property type="component" value="Chromosome"/>
</dbReference>
<evidence type="ECO:0000313" key="9">
    <source>
        <dbReference type="Proteomes" id="UP000248688"/>
    </source>
</evidence>
<gene>
    <name evidence="8" type="ORF">DN752_14135</name>
</gene>
<feature type="domain" description="SusD-like N-terminal" evidence="7">
    <location>
        <begin position="20"/>
        <end position="218"/>
    </location>
</feature>
<dbReference type="Pfam" id="PF07980">
    <property type="entry name" value="SusD_RagB"/>
    <property type="match status" value="1"/>
</dbReference>
<evidence type="ECO:0000256" key="4">
    <source>
        <dbReference type="ARBA" id="ARBA00023136"/>
    </source>
</evidence>
<dbReference type="RefSeq" id="WP_112784550.1">
    <property type="nucleotide sequence ID" value="NZ_CP030041.1"/>
</dbReference>
<name>A0A2Z4ILB7_9BACT</name>
<keyword evidence="5" id="KW-0998">Cell outer membrane</keyword>
<dbReference type="GO" id="GO:0009279">
    <property type="term" value="C:cell outer membrane"/>
    <property type="evidence" value="ECO:0007669"/>
    <property type="project" value="UniProtKB-SubCell"/>
</dbReference>
<comment type="subcellular location">
    <subcellularLocation>
        <location evidence="1">Cell outer membrane</location>
    </subcellularLocation>
</comment>
<dbReference type="KEGG" id="est:DN752_14135"/>
<dbReference type="InterPro" id="IPR033985">
    <property type="entry name" value="SusD-like_N"/>
</dbReference>
<dbReference type="AlphaFoldDB" id="A0A2Z4ILB7"/>
<dbReference type="InterPro" id="IPR011990">
    <property type="entry name" value="TPR-like_helical_dom_sf"/>
</dbReference>
<sequence>MKKNIFIIALAAGSLFSCQDFLQEEMVATLTQERYNSPEGIEELVNGAYEGLRFHHNYEWSYALTNYGTDEFTNGGGVNHVMYNTYTGLLNPAEETDLRPLWDNMYAQINVCNIGVQNIPEVYTDPNSATTRDTRLGEVLFLRGFNYLKLVEQFGAVPMKLTPTEGDEADFPRATVAENMAQIISDLRRAEQLLPPTASQVGRITQSAAQHYLAKAYLFRASERNAEITQANDLDSAAYFADEVINNSGRSLAPDYQDIFEYTAVNGPNESLSEIILSSQFDNNQALLGRYGNQTHMYFLSIYRNFPGMTRDLENGREFDRLKPTDFALDNFDRVNDSRFYKSIKTSYIASLSSDNIPEWTADNAPSPEMVGQPKFTQGDTAIIYLINEASDQRFTDDYKDSFAPLMLVRNTPDGTDWGLSTYPSLSKYLDPFRTNFNDAKGTRDGILARLSETYLIAAEAYGRMENYGQALQYINEVRQRAAYQAGEERGRVYHLAEEVPYEENGSTAEDMIATEAVFTPGTPEAATEIYPESVGSKADMFVHFVLNERARELLGEFHRWVDLSRTGTLLQRARAFNPEAAPNVSERHILRPVPQSYLDALIINGQPLTAAEKDAMQNPGY</sequence>
<evidence type="ECO:0000256" key="3">
    <source>
        <dbReference type="ARBA" id="ARBA00022729"/>
    </source>
</evidence>